<keyword evidence="3" id="KW-1185">Reference proteome</keyword>
<dbReference type="EMBL" id="AP023356">
    <property type="protein sequence ID" value="BCJ44050.1"/>
    <property type="molecule type" value="Genomic_DNA"/>
</dbReference>
<evidence type="ECO:0008006" key="4">
    <source>
        <dbReference type="Google" id="ProtNLM"/>
    </source>
</evidence>
<dbReference type="Pfam" id="PF13385">
    <property type="entry name" value="Laminin_G_3"/>
    <property type="match status" value="1"/>
</dbReference>
<dbReference type="Proteomes" id="UP000676967">
    <property type="component" value="Chromosome"/>
</dbReference>
<accession>A0ABN6CET8</accession>
<organism evidence="2 3">
    <name type="scientific">Actinoplanes ianthinogenes</name>
    <dbReference type="NCBI Taxonomy" id="122358"/>
    <lineage>
        <taxon>Bacteria</taxon>
        <taxon>Bacillati</taxon>
        <taxon>Actinomycetota</taxon>
        <taxon>Actinomycetes</taxon>
        <taxon>Micromonosporales</taxon>
        <taxon>Micromonosporaceae</taxon>
        <taxon>Actinoplanes</taxon>
    </lineage>
</organism>
<keyword evidence="1" id="KW-0732">Signal</keyword>
<evidence type="ECO:0000256" key="1">
    <source>
        <dbReference type="SAM" id="SignalP"/>
    </source>
</evidence>
<proteinExistence type="predicted"/>
<evidence type="ECO:0000313" key="3">
    <source>
        <dbReference type="Proteomes" id="UP000676967"/>
    </source>
</evidence>
<dbReference type="InterPro" id="IPR013320">
    <property type="entry name" value="ConA-like_dom_sf"/>
</dbReference>
<gene>
    <name evidence="2" type="ORF">Aiant_47070</name>
</gene>
<reference evidence="2 3" key="1">
    <citation type="submission" date="2020-08" db="EMBL/GenBank/DDBJ databases">
        <title>Whole genome shotgun sequence of Actinoplanes ianthinogenes NBRC 13996.</title>
        <authorList>
            <person name="Komaki H."/>
            <person name="Tamura T."/>
        </authorList>
    </citation>
    <scope>NUCLEOTIDE SEQUENCE [LARGE SCALE GENOMIC DNA]</scope>
    <source>
        <strain evidence="2 3">NBRC 13996</strain>
    </source>
</reference>
<feature type="chain" id="PRO_5047475597" description="Concanavalin A-like lectin/glucanase superfamily protein" evidence="1">
    <location>
        <begin position="19"/>
        <end position="231"/>
    </location>
</feature>
<sequence>MTPMLLSLLAVSAGLSISAPVPVTIARYDFNGRAGMVLDDSGFGHDLRVISGHGGQVRLVVHGAGNAIAFPARCDLTVCPHVALQSPGTADLNPGTRNLAYGADVLLDPAATSKGQNVVQKGYSKTSSQYKLQIDGIAGQPSCVLVDVRRPGIRMVRSSVSAADGRWHAVRCERIGSRFAIYVDGVLRGSTRIPASLAVANNRPLSIGGKGAYRDNDQFNGALDNVWVQIG</sequence>
<name>A0ABN6CET8_9ACTN</name>
<dbReference type="SUPFAM" id="SSF49899">
    <property type="entry name" value="Concanavalin A-like lectins/glucanases"/>
    <property type="match status" value="1"/>
</dbReference>
<feature type="signal peptide" evidence="1">
    <location>
        <begin position="1"/>
        <end position="18"/>
    </location>
</feature>
<evidence type="ECO:0000313" key="2">
    <source>
        <dbReference type="EMBL" id="BCJ44050.1"/>
    </source>
</evidence>
<dbReference type="Gene3D" id="2.60.120.200">
    <property type="match status" value="1"/>
</dbReference>
<protein>
    <recommendedName>
        <fullName evidence="4">Concanavalin A-like lectin/glucanase superfamily protein</fullName>
    </recommendedName>
</protein>